<evidence type="ECO:0000313" key="11">
    <source>
        <dbReference type="EMBL" id="OSQ37017.1"/>
    </source>
</evidence>
<evidence type="ECO:0000256" key="6">
    <source>
        <dbReference type="ARBA" id="ARBA00022801"/>
    </source>
</evidence>
<dbReference type="RefSeq" id="WP_085584496.1">
    <property type="nucleotide sequence ID" value="NZ_JFKA01000008.1"/>
</dbReference>
<protein>
    <recommendedName>
        <fullName evidence="4">NAD(+) diphosphatase</fullName>
        <ecNumber evidence="4">3.6.1.22</ecNumber>
    </recommendedName>
</protein>
<accession>A0A1Y2KXF0</accession>
<comment type="similarity">
    <text evidence="3">Belongs to the Nudix hydrolase family. NudC subfamily.</text>
</comment>
<name>A0A1Y2KXF0_9PROT</name>
<evidence type="ECO:0000256" key="3">
    <source>
        <dbReference type="ARBA" id="ARBA00009595"/>
    </source>
</evidence>
<dbReference type="PROSITE" id="PS00893">
    <property type="entry name" value="NUDIX_BOX"/>
    <property type="match status" value="1"/>
</dbReference>
<dbReference type="Pfam" id="PF09296">
    <property type="entry name" value="NUDIX-like"/>
    <property type="match status" value="1"/>
</dbReference>
<dbReference type="Pfam" id="PF09297">
    <property type="entry name" value="Zn_ribbon_NUD"/>
    <property type="match status" value="1"/>
</dbReference>
<evidence type="ECO:0000256" key="8">
    <source>
        <dbReference type="ARBA" id="ARBA00023027"/>
    </source>
</evidence>
<comment type="cofactor">
    <cofactor evidence="2">
        <name>Zn(2+)</name>
        <dbReference type="ChEBI" id="CHEBI:29105"/>
    </cofactor>
</comment>
<evidence type="ECO:0000256" key="5">
    <source>
        <dbReference type="ARBA" id="ARBA00022723"/>
    </source>
</evidence>
<dbReference type="NCBIfam" id="NF001299">
    <property type="entry name" value="PRK00241.1"/>
    <property type="match status" value="1"/>
</dbReference>
<dbReference type="Gene3D" id="3.90.79.20">
    <property type="match status" value="1"/>
</dbReference>
<evidence type="ECO:0000313" key="12">
    <source>
        <dbReference type="Proteomes" id="UP000193391"/>
    </source>
</evidence>
<evidence type="ECO:0000256" key="1">
    <source>
        <dbReference type="ARBA" id="ARBA00001946"/>
    </source>
</evidence>
<keyword evidence="6" id="KW-0378">Hydrolase</keyword>
<dbReference type="STRING" id="1293891.TMES_16355"/>
<dbReference type="SUPFAM" id="SSF55811">
    <property type="entry name" value="Nudix"/>
    <property type="match status" value="1"/>
</dbReference>
<dbReference type="OrthoDB" id="9791656at2"/>
<keyword evidence="12" id="KW-1185">Reference proteome</keyword>
<dbReference type="CDD" id="cd03429">
    <property type="entry name" value="NUDIX_NADH_pyrophosphatase_Nudt13"/>
    <property type="match status" value="1"/>
</dbReference>
<dbReference type="EC" id="3.6.1.22" evidence="4"/>
<proteinExistence type="inferred from homology"/>
<dbReference type="AlphaFoldDB" id="A0A1Y2KXF0"/>
<dbReference type="EMBL" id="JFKA01000008">
    <property type="protein sequence ID" value="OSQ37017.1"/>
    <property type="molecule type" value="Genomic_DNA"/>
</dbReference>
<dbReference type="GO" id="GO:0006742">
    <property type="term" value="P:NADP+ catabolic process"/>
    <property type="evidence" value="ECO:0007669"/>
    <property type="project" value="TreeGrafter"/>
</dbReference>
<keyword evidence="8" id="KW-0520">NAD</keyword>
<dbReference type="GO" id="GO:0046872">
    <property type="term" value="F:metal ion binding"/>
    <property type="evidence" value="ECO:0007669"/>
    <property type="project" value="UniProtKB-KW"/>
</dbReference>
<dbReference type="PANTHER" id="PTHR42904">
    <property type="entry name" value="NUDIX HYDROLASE, NUDC SUBFAMILY"/>
    <property type="match status" value="1"/>
</dbReference>
<dbReference type="InterPro" id="IPR049734">
    <property type="entry name" value="NudC-like_C"/>
</dbReference>
<evidence type="ECO:0000256" key="2">
    <source>
        <dbReference type="ARBA" id="ARBA00001947"/>
    </source>
</evidence>
<comment type="catalytic activity">
    <reaction evidence="9">
        <text>a 5'-end NAD(+)-phospho-ribonucleoside in mRNA + H2O = a 5'-end phospho-adenosine-phospho-ribonucleoside in mRNA + beta-nicotinamide D-ribonucleotide + 2 H(+)</text>
        <dbReference type="Rhea" id="RHEA:60876"/>
        <dbReference type="Rhea" id="RHEA-COMP:15698"/>
        <dbReference type="Rhea" id="RHEA-COMP:15719"/>
        <dbReference type="ChEBI" id="CHEBI:14649"/>
        <dbReference type="ChEBI" id="CHEBI:15377"/>
        <dbReference type="ChEBI" id="CHEBI:15378"/>
        <dbReference type="ChEBI" id="CHEBI:144029"/>
        <dbReference type="ChEBI" id="CHEBI:144051"/>
    </reaction>
    <physiologicalReaction direction="left-to-right" evidence="9">
        <dbReference type="Rhea" id="RHEA:60877"/>
    </physiologicalReaction>
</comment>
<dbReference type="InterPro" id="IPR020084">
    <property type="entry name" value="NUDIX_hydrolase_CS"/>
</dbReference>
<dbReference type="Gene3D" id="3.90.79.10">
    <property type="entry name" value="Nucleoside Triphosphate Pyrophosphohydrolase"/>
    <property type="match status" value="1"/>
</dbReference>
<dbReference type="PANTHER" id="PTHR42904:SF6">
    <property type="entry name" value="NAD-CAPPED RNA HYDROLASE NUDT12"/>
    <property type="match status" value="1"/>
</dbReference>
<comment type="cofactor">
    <cofactor evidence="1">
        <name>Mg(2+)</name>
        <dbReference type="ChEBI" id="CHEBI:18420"/>
    </cofactor>
</comment>
<dbReference type="InterPro" id="IPR000086">
    <property type="entry name" value="NUDIX_hydrolase_dom"/>
</dbReference>
<evidence type="ECO:0000256" key="9">
    <source>
        <dbReference type="ARBA" id="ARBA00023679"/>
    </source>
</evidence>
<sequence>MEQLFYASVGLDRDAEIRSSSRWLQQVLRESDVRILVCHGGDPLFSRPEESGEHYIVMLDAARLLQMDFDHEAANWAYLGRHASGPVLALDVSPLEADRDQAASALNGAFGDMRTRMAALPHEEAALAAQARALFLWQARHRFCGVCGHANRVIEAGYRLQCSNHACGTAHFPRTDPAVIMLVHHNDHVLLARSPQFLPDMVSVLAGFVEPGETLEQAVQREVFEEVGIRTKMPRYIASQPWPFPGSLMLGFVCEAEDTEIKIDHNEIEYAMWVHRDEVYDLASRGIKLPREISIARYLLENWTQGRI</sequence>
<dbReference type="InterPro" id="IPR015797">
    <property type="entry name" value="NUDIX_hydrolase-like_dom_sf"/>
</dbReference>
<evidence type="ECO:0000256" key="7">
    <source>
        <dbReference type="ARBA" id="ARBA00022842"/>
    </source>
</evidence>
<evidence type="ECO:0000259" key="10">
    <source>
        <dbReference type="PROSITE" id="PS51462"/>
    </source>
</evidence>
<dbReference type="InterPro" id="IPR050241">
    <property type="entry name" value="NAD-cap_RNA_hydrolase_NudC"/>
</dbReference>
<reference evidence="11 12" key="1">
    <citation type="submission" date="2014-03" db="EMBL/GenBank/DDBJ databases">
        <title>The draft genome sequence of Thalassospira mesophila JCM 18969.</title>
        <authorList>
            <person name="Lai Q."/>
            <person name="Shao Z."/>
        </authorList>
    </citation>
    <scope>NUCLEOTIDE SEQUENCE [LARGE SCALE GENOMIC DNA]</scope>
    <source>
        <strain evidence="11 12">JCM 18969</strain>
    </source>
</reference>
<gene>
    <name evidence="11" type="ORF">TMES_16355</name>
</gene>
<feature type="domain" description="Nudix hydrolase" evidence="10">
    <location>
        <begin position="173"/>
        <end position="296"/>
    </location>
</feature>
<evidence type="ECO:0000256" key="4">
    <source>
        <dbReference type="ARBA" id="ARBA00012381"/>
    </source>
</evidence>
<dbReference type="PROSITE" id="PS51462">
    <property type="entry name" value="NUDIX"/>
    <property type="match status" value="1"/>
</dbReference>
<dbReference type="InterPro" id="IPR015376">
    <property type="entry name" value="Znr_NADH_PPase"/>
</dbReference>
<dbReference type="GO" id="GO:0019677">
    <property type="term" value="P:NAD+ catabolic process"/>
    <property type="evidence" value="ECO:0007669"/>
    <property type="project" value="TreeGrafter"/>
</dbReference>
<dbReference type="Pfam" id="PF00293">
    <property type="entry name" value="NUDIX"/>
    <property type="match status" value="1"/>
</dbReference>
<dbReference type="GO" id="GO:0005829">
    <property type="term" value="C:cytosol"/>
    <property type="evidence" value="ECO:0007669"/>
    <property type="project" value="TreeGrafter"/>
</dbReference>
<comment type="caution">
    <text evidence="11">The sequence shown here is derived from an EMBL/GenBank/DDBJ whole genome shotgun (WGS) entry which is preliminary data.</text>
</comment>
<organism evidence="11 12">
    <name type="scientific">Thalassospira mesophila</name>
    <dbReference type="NCBI Taxonomy" id="1293891"/>
    <lineage>
        <taxon>Bacteria</taxon>
        <taxon>Pseudomonadati</taxon>
        <taxon>Pseudomonadota</taxon>
        <taxon>Alphaproteobacteria</taxon>
        <taxon>Rhodospirillales</taxon>
        <taxon>Thalassospiraceae</taxon>
        <taxon>Thalassospira</taxon>
    </lineage>
</organism>
<dbReference type="Proteomes" id="UP000193391">
    <property type="component" value="Unassembled WGS sequence"/>
</dbReference>
<keyword evidence="7" id="KW-0460">Magnesium</keyword>
<keyword evidence="5" id="KW-0479">Metal-binding</keyword>
<dbReference type="InterPro" id="IPR015375">
    <property type="entry name" value="NADH_PPase-like_N"/>
</dbReference>
<dbReference type="GO" id="GO:0035529">
    <property type="term" value="F:NADH pyrophosphatase activity"/>
    <property type="evidence" value="ECO:0007669"/>
    <property type="project" value="TreeGrafter"/>
</dbReference>